<feature type="compositionally biased region" description="Polar residues" evidence="1">
    <location>
        <begin position="564"/>
        <end position="583"/>
    </location>
</feature>
<feature type="compositionally biased region" description="Low complexity" evidence="1">
    <location>
        <begin position="304"/>
        <end position="315"/>
    </location>
</feature>
<dbReference type="Proteomes" id="UP000308768">
    <property type="component" value="Unassembled WGS sequence"/>
</dbReference>
<evidence type="ECO:0000313" key="3">
    <source>
        <dbReference type="Proteomes" id="UP000308768"/>
    </source>
</evidence>
<comment type="caution">
    <text evidence="2">The sequence shown here is derived from an EMBL/GenBank/DDBJ whole genome shotgun (WGS) entry which is preliminary data.</text>
</comment>
<feature type="region of interest" description="Disordered" evidence="1">
    <location>
        <begin position="254"/>
        <end position="359"/>
    </location>
</feature>
<sequence length="788" mass="87721">MALIELDNDENSGELPSPYEIIFSCSVCQDTIVDVYKNAESSNTIHDGRNPDEREVTRLWLTDCAHLTCGKHLEGGGAPFHPKDEPPRAPCPLCSAEKNDRSLKSLYGIRGCWEGAYDPMIPKAWFDTPPIKLDGSQPGMDALRFHYLSLVRFGTMTLRKLQKAQRAKDEMEHQAATDASRCRHLEAEIRDMESRIKDLEKNESELKSWKAREPAIKHYLGVVELMAKDIDRMKQQLTYLGYAVPKTSYGFKPPTEGVTAGGQGRAAPTHHRGDTAVDIKASKQYKPNNPSPCVLGRSRPQDGSSSIHRTSSASSGRKRKATEYMELEEVQPPVRGESRNLMPPPALPQARASTHMSRRPVVESMTREAPTMTAHESKHFRSEDQGKRAFQLFEDDQVHLDGPLPSSTSGRSHHSRNVGSQHRPPTKSGDFAFEDPAPIRREDYLGQQRYPVQYAARSPSRPALLLSEREDRHDDYDQPYECENAHHLHMPRDTPYENYRVVEQGPDDVVLQASRASRNRQPARPYSRTERQQPYDYSVGGYSSNPRVPSRPERNAFAAPATPSPQKMSQLRISQLESVTSPFFRSGGPTRRAMPTSQQAGRRSADRRGDAEALARSCRFAPARHGWDEPRSLNGLSFISDPHASASHEPLCRARPPTATTDCKPRFLVQPTPRNAQGLYQRPHGPEPLHRQTRATTYSRQSRHALPLPSTDPSLPSSSRPPLSARASTRDDALATVKGPRSGPARATLLGRGYGGGAALQESVHRGGDYGGGVGSLFEMGGRRSVRR</sequence>
<feature type="region of interest" description="Disordered" evidence="1">
    <location>
        <begin position="644"/>
        <end position="747"/>
    </location>
</feature>
<reference evidence="2 3" key="1">
    <citation type="submission" date="2017-03" db="EMBL/GenBank/DDBJ databases">
        <title>Genomes of endolithic fungi from Antarctica.</title>
        <authorList>
            <person name="Coleine C."/>
            <person name="Masonjones S."/>
            <person name="Stajich J.E."/>
        </authorList>
    </citation>
    <scope>NUCLEOTIDE SEQUENCE [LARGE SCALE GENOMIC DNA]</scope>
    <source>
        <strain evidence="2 3">CCFEE 5187</strain>
    </source>
</reference>
<gene>
    <name evidence="2" type="ORF">B0A49_01377</name>
</gene>
<feature type="compositionally biased region" description="Low complexity" evidence="1">
    <location>
        <begin position="705"/>
        <end position="727"/>
    </location>
</feature>
<evidence type="ECO:0000313" key="2">
    <source>
        <dbReference type="EMBL" id="TKA78413.1"/>
    </source>
</evidence>
<evidence type="ECO:0000256" key="1">
    <source>
        <dbReference type="SAM" id="MobiDB-lite"/>
    </source>
</evidence>
<organism evidence="2 3">
    <name type="scientific">Cryomyces minteri</name>
    <dbReference type="NCBI Taxonomy" id="331657"/>
    <lineage>
        <taxon>Eukaryota</taxon>
        <taxon>Fungi</taxon>
        <taxon>Dikarya</taxon>
        <taxon>Ascomycota</taxon>
        <taxon>Pezizomycotina</taxon>
        <taxon>Dothideomycetes</taxon>
        <taxon>Dothideomycetes incertae sedis</taxon>
        <taxon>Cryomyces</taxon>
    </lineage>
</organism>
<feature type="compositionally biased region" description="Basic and acidic residues" evidence="1">
    <location>
        <begin position="271"/>
        <end position="281"/>
    </location>
</feature>
<feature type="region of interest" description="Disordered" evidence="1">
    <location>
        <begin position="762"/>
        <end position="788"/>
    </location>
</feature>
<protein>
    <submittedName>
        <fullName evidence="2">Uncharacterized protein</fullName>
    </submittedName>
</protein>
<proteinExistence type="predicted"/>
<dbReference type="STRING" id="331657.A0A4U0XSP7"/>
<dbReference type="AlphaFoldDB" id="A0A4U0XSP7"/>
<feature type="region of interest" description="Disordered" evidence="1">
    <location>
        <begin position="398"/>
        <end position="434"/>
    </location>
</feature>
<name>A0A4U0XSP7_9PEZI</name>
<keyword evidence="3" id="KW-1185">Reference proteome</keyword>
<dbReference type="EMBL" id="NAJN01000143">
    <property type="protein sequence ID" value="TKA78413.1"/>
    <property type="molecule type" value="Genomic_DNA"/>
</dbReference>
<dbReference type="OrthoDB" id="5410764at2759"/>
<accession>A0A4U0XSP7</accession>
<feature type="region of interest" description="Disordered" evidence="1">
    <location>
        <begin position="513"/>
        <end position="611"/>
    </location>
</feature>